<evidence type="ECO:0000313" key="3">
    <source>
        <dbReference type="Proteomes" id="UP001440599"/>
    </source>
</evidence>
<gene>
    <name evidence="2" type="ORF">WMO45_11315</name>
</gene>
<dbReference type="GO" id="GO:0016787">
    <property type="term" value="F:hydrolase activity"/>
    <property type="evidence" value="ECO:0007669"/>
    <property type="project" value="UniProtKB-KW"/>
</dbReference>
<dbReference type="RefSeq" id="WP_349140878.1">
    <property type="nucleotide sequence ID" value="NZ_JBBMFT010000008.1"/>
</dbReference>
<dbReference type="SUPFAM" id="SSF53474">
    <property type="entry name" value="alpha/beta-Hydrolases"/>
    <property type="match status" value="1"/>
</dbReference>
<organism evidence="2 3">
    <name type="scientific">Flavonifractor hominis</name>
    <dbReference type="NCBI Taxonomy" id="3133178"/>
    <lineage>
        <taxon>Bacteria</taxon>
        <taxon>Bacillati</taxon>
        <taxon>Bacillota</taxon>
        <taxon>Clostridia</taxon>
        <taxon>Eubacteriales</taxon>
        <taxon>Oscillospiraceae</taxon>
        <taxon>Flavonifractor</taxon>
    </lineage>
</organism>
<dbReference type="InterPro" id="IPR050471">
    <property type="entry name" value="AB_hydrolase"/>
</dbReference>
<dbReference type="InterPro" id="IPR000073">
    <property type="entry name" value="AB_hydrolase_1"/>
</dbReference>
<evidence type="ECO:0000259" key="1">
    <source>
        <dbReference type="Pfam" id="PF00561"/>
    </source>
</evidence>
<proteinExistence type="predicted"/>
<dbReference type="PANTHER" id="PTHR43433">
    <property type="entry name" value="HYDROLASE, ALPHA/BETA FOLD FAMILY PROTEIN"/>
    <property type="match status" value="1"/>
</dbReference>
<evidence type="ECO:0000313" key="2">
    <source>
        <dbReference type="EMBL" id="MEQ2457113.1"/>
    </source>
</evidence>
<comment type="caution">
    <text evidence="2">The sequence shown here is derived from an EMBL/GenBank/DDBJ whole genome shotgun (WGS) entry which is preliminary data.</text>
</comment>
<dbReference type="Gene3D" id="3.40.50.1820">
    <property type="entry name" value="alpha/beta hydrolase"/>
    <property type="match status" value="1"/>
</dbReference>
<keyword evidence="2" id="KW-0378">Hydrolase</keyword>
<dbReference type="InterPro" id="IPR029058">
    <property type="entry name" value="AB_hydrolase_fold"/>
</dbReference>
<reference evidence="2 3" key="1">
    <citation type="submission" date="2024-03" db="EMBL/GenBank/DDBJ databases">
        <title>Human intestinal bacterial collection.</title>
        <authorList>
            <person name="Pauvert C."/>
            <person name="Hitch T.C.A."/>
            <person name="Clavel T."/>
        </authorList>
    </citation>
    <scope>NUCLEOTIDE SEQUENCE [LARGE SCALE GENOMIC DNA]</scope>
    <source>
        <strain evidence="2 3">CLA-AP-H34</strain>
    </source>
</reference>
<feature type="domain" description="AB hydrolase-1" evidence="1">
    <location>
        <begin position="53"/>
        <end position="251"/>
    </location>
</feature>
<keyword evidence="3" id="KW-1185">Reference proteome</keyword>
<dbReference type="PANTHER" id="PTHR43433:SF5">
    <property type="entry name" value="AB HYDROLASE-1 DOMAIN-CONTAINING PROTEIN"/>
    <property type="match status" value="1"/>
</dbReference>
<name>A0ABV1ER66_9FIRM</name>
<dbReference type="Proteomes" id="UP001440599">
    <property type="component" value="Unassembled WGS sequence"/>
</dbReference>
<dbReference type="EMBL" id="JBBMFT010000008">
    <property type="protein sequence ID" value="MEQ2457113.1"/>
    <property type="molecule type" value="Genomic_DNA"/>
</dbReference>
<accession>A0ABV1ER66</accession>
<dbReference type="Pfam" id="PF00561">
    <property type="entry name" value="Abhydrolase_1"/>
    <property type="match status" value="1"/>
</dbReference>
<protein>
    <submittedName>
        <fullName evidence="2">Alpha/beta hydrolase</fullName>
    </submittedName>
</protein>
<sequence>MIYNAKEQKTNLHNMQIDTISFGSGKKSLIMIQGLNTRGIKGASVSLAYMYRLFAKEYTVYLFDRRPDIPDGMTVRDMASDVAAAMDALGITNADVFGVSQGGMIAQYLAIDRPDLVNKLVLAVTLSKNNPVVESTIEKWIVLTEQGNIKELVEDMAIRMYSDAYVKRYKPFMPLLTVMQKPKDVNRFIKLARACLTCNSYEDLHKIQCPVFVIGGQQDKVVSGIASSEIAEKLGCEIYMYEKFGHAAYEEARDFNDRVYAFLTGKENS</sequence>